<organism evidence="3">
    <name type="scientific">Nymphaea colorata</name>
    <name type="common">pocket water lily</name>
    <dbReference type="NCBI Taxonomy" id="210225"/>
    <lineage>
        <taxon>Eukaryota</taxon>
        <taxon>Viridiplantae</taxon>
        <taxon>Streptophyta</taxon>
        <taxon>Embryophyta</taxon>
        <taxon>Tracheophyta</taxon>
        <taxon>Spermatophyta</taxon>
        <taxon>Magnoliopsida</taxon>
        <taxon>Nymphaeales</taxon>
        <taxon>Nymphaeaceae</taxon>
        <taxon>Nymphaea</taxon>
    </lineage>
</organism>
<dbReference type="InterPro" id="IPR003676">
    <property type="entry name" value="SAUR_fam"/>
</dbReference>
<name>A0A5K0XFD3_9MAGN</name>
<gene>
    <name evidence="3" type="ORF">NYM_LOCUS6326</name>
</gene>
<feature type="compositionally biased region" description="Low complexity" evidence="2">
    <location>
        <begin position="28"/>
        <end position="51"/>
    </location>
</feature>
<accession>A0A5K0XFD3</accession>
<dbReference type="Gramene" id="NC11G0118320.1">
    <property type="protein sequence ID" value="NC11G0118320.1:cds"/>
    <property type="gene ID" value="NC11G0118320"/>
</dbReference>
<dbReference type="AlphaFoldDB" id="A0A5K0XFD3"/>
<evidence type="ECO:0000313" key="3">
    <source>
        <dbReference type="EMBL" id="VVV64169.1"/>
    </source>
</evidence>
<dbReference type="OMA" id="HREPLME"/>
<dbReference type="GO" id="GO:0009733">
    <property type="term" value="P:response to auxin"/>
    <property type="evidence" value="ECO:0007669"/>
    <property type="project" value="InterPro"/>
</dbReference>
<dbReference type="EMBL" id="LR721776">
    <property type="protein sequence ID" value="VVV64169.1"/>
    <property type="molecule type" value="Genomic_DNA"/>
</dbReference>
<dbReference type="OrthoDB" id="762405at2759"/>
<reference evidence="3" key="1">
    <citation type="submission" date="2019-09" db="EMBL/GenBank/DDBJ databases">
        <authorList>
            <person name="Zhang L."/>
        </authorList>
    </citation>
    <scope>NUCLEOTIDE SEQUENCE</scope>
</reference>
<sequence length="201" mass="22100">MSTPSGKKGDKILQIVHLKRVLKKWRTFSSSSTTAVSGSSSPSTPTCSMSPKKFRRRSFSSHDGDEEDDIYRDAHRHQREGKIPAGCLPVYVGSEHRRFVIPTRYLNLPVFAALLKQAEEEFGYQRSGALALPCDVGFFAALLRALQKKEKAFVSLPLEDALRFVADAEAGGCSKQAGAVSSYPSPNDKGFLTPLLHKTRA</sequence>
<dbReference type="Pfam" id="PF02519">
    <property type="entry name" value="Auxin_inducible"/>
    <property type="match status" value="1"/>
</dbReference>
<dbReference type="PANTHER" id="PTHR31374">
    <property type="entry name" value="AUXIN-INDUCED PROTEIN-LIKE-RELATED"/>
    <property type="match status" value="1"/>
</dbReference>
<protein>
    <submittedName>
        <fullName evidence="3">Uncharacterized protein</fullName>
    </submittedName>
</protein>
<comment type="similarity">
    <text evidence="1">Belongs to the ARG7 family.</text>
</comment>
<dbReference type="PANTHER" id="PTHR31374:SF203">
    <property type="entry name" value="AUXIN-RESPONSIVE PROTEIN SAUR71-LIKE"/>
    <property type="match status" value="1"/>
</dbReference>
<evidence type="ECO:0000256" key="2">
    <source>
        <dbReference type="SAM" id="MobiDB-lite"/>
    </source>
</evidence>
<evidence type="ECO:0000256" key="1">
    <source>
        <dbReference type="ARBA" id="ARBA00006974"/>
    </source>
</evidence>
<feature type="region of interest" description="Disordered" evidence="2">
    <location>
        <begin position="28"/>
        <end position="68"/>
    </location>
</feature>
<proteinExistence type="inferred from homology"/>